<dbReference type="Gene3D" id="3.90.700.10">
    <property type="entry name" value="Succinate dehydrogenase/fumarate reductase flavoprotein, catalytic domain"/>
    <property type="match status" value="1"/>
</dbReference>
<evidence type="ECO:0000256" key="2">
    <source>
        <dbReference type="ARBA" id="ARBA00022630"/>
    </source>
</evidence>
<dbReference type="InterPro" id="IPR003953">
    <property type="entry name" value="FAD-dep_OxRdtase_2_FAD-bd"/>
</dbReference>
<sequence>MDIHALQQIVHQTRDARRKQTIPKFSPADRDQLIHKYHPDYRASAYRPIRFGPNANDKTVVELAALLEGDSSIPENLDLTPQYTTDVLVVGGGGAGCAAALHAHANGARVMLATKLRLGDSNSVMAQGGMQISVAPEDSPVTHFLDTLKGGHMQNDHELLKVMVEEGPSIAKWLIELGVLFDRQADGNLHVKKGGGSSKPRLLTCSDYTGLEIMRVLKDEVLNQKIQLLEFCAAVELLSDDNGQCSGAIFKDLDNQRHVIVAAKSVILATGGIGRLHIQGFPTSNHYGATGDGLCLSYRMGAQLDHIDTFQYHPSGAVYPEQLIGALVTEGIRSEGGHLVNAKGERFVNELDTRDVVSSSIIRECEEGRGIRTMSGRVGVWLDTPLLDAEHGPGTVEKHFPAMMMQFERFGIDISKDPVLIYPTLHYQNGGVKIDANSETNVKNLFVAGEASGGLHGRNRLMGNSLLDLMVFGKRSGLTAAARAVSMQQGKLTLNHLQRFRAEAKKHGSSSGVISPMILPAYTRKEPERTVTT</sequence>
<dbReference type="PRINTS" id="PR00368">
    <property type="entry name" value="FADPNR"/>
</dbReference>
<dbReference type="EC" id="1.4.3.16" evidence="5"/>
<dbReference type="PANTHER" id="PTHR11632">
    <property type="entry name" value="SUCCINATE DEHYDROGENASE 2 FLAVOPROTEIN SUBUNIT"/>
    <property type="match status" value="1"/>
</dbReference>
<dbReference type="SUPFAM" id="SSF51905">
    <property type="entry name" value="FAD/NAD(P)-binding domain"/>
    <property type="match status" value="1"/>
</dbReference>
<dbReference type="InterPro" id="IPR027477">
    <property type="entry name" value="Succ_DH/fumarate_Rdtase_cat_sf"/>
</dbReference>
<evidence type="ECO:0000313" key="5">
    <source>
        <dbReference type="EMBL" id="CAE6696334.1"/>
    </source>
</evidence>
<dbReference type="EMBL" id="CAJNBJ010000001">
    <property type="protein sequence ID" value="CAE6696334.1"/>
    <property type="molecule type" value="Genomic_DNA"/>
</dbReference>
<dbReference type="RefSeq" id="WP_213040352.1">
    <property type="nucleotide sequence ID" value="NZ_CAJNBJ010000001.1"/>
</dbReference>
<dbReference type="Pfam" id="PF00890">
    <property type="entry name" value="FAD_binding_2"/>
    <property type="match status" value="1"/>
</dbReference>
<dbReference type="PANTHER" id="PTHR11632:SF51">
    <property type="entry name" value="SUCCINATE DEHYDROGENASE [UBIQUINONE] FLAVOPROTEIN SUBUNIT, MITOCHONDRIAL"/>
    <property type="match status" value="1"/>
</dbReference>
<dbReference type="InterPro" id="IPR036188">
    <property type="entry name" value="FAD/NAD-bd_sf"/>
</dbReference>
<dbReference type="Gene3D" id="3.50.50.60">
    <property type="entry name" value="FAD/NAD(P)-binding domain"/>
    <property type="match status" value="1"/>
</dbReference>
<dbReference type="InterPro" id="IPR030664">
    <property type="entry name" value="SdhA/FrdA/AprA"/>
</dbReference>
<evidence type="ECO:0000259" key="4">
    <source>
        <dbReference type="Pfam" id="PF00890"/>
    </source>
</evidence>
<reference evidence="5 6" key="1">
    <citation type="submission" date="2021-02" db="EMBL/GenBank/DDBJ databases">
        <authorList>
            <person name="Han P."/>
        </authorList>
    </citation>
    <scope>NUCLEOTIDE SEQUENCE [LARGE SCALE GENOMIC DNA]</scope>
    <source>
        <strain evidence="5">Candidatus Nitrospira sp. ZN2</strain>
    </source>
</reference>
<dbReference type="GO" id="GO:0008734">
    <property type="term" value="F:L-aspartate oxidase activity"/>
    <property type="evidence" value="ECO:0007669"/>
    <property type="project" value="UniProtKB-EC"/>
</dbReference>
<gene>
    <name evidence="5" type="ORF">NSPZN2_10474</name>
</gene>
<keyword evidence="6" id="KW-1185">Reference proteome</keyword>
<dbReference type="Proteomes" id="UP000675880">
    <property type="component" value="Unassembled WGS sequence"/>
</dbReference>
<evidence type="ECO:0000256" key="3">
    <source>
        <dbReference type="ARBA" id="ARBA00023002"/>
    </source>
</evidence>
<dbReference type="SUPFAM" id="SSF56425">
    <property type="entry name" value="Succinate dehydrogenase/fumarate reductase flavoprotein, catalytic domain"/>
    <property type="match status" value="1"/>
</dbReference>
<comment type="cofactor">
    <cofactor evidence="1">
        <name>FAD</name>
        <dbReference type="ChEBI" id="CHEBI:57692"/>
    </cofactor>
</comment>
<evidence type="ECO:0000256" key="1">
    <source>
        <dbReference type="ARBA" id="ARBA00001974"/>
    </source>
</evidence>
<evidence type="ECO:0000313" key="6">
    <source>
        <dbReference type="Proteomes" id="UP000675880"/>
    </source>
</evidence>
<accession>A0ABM8QGR8</accession>
<keyword evidence="3 5" id="KW-0560">Oxidoreductase</keyword>
<keyword evidence="2" id="KW-0285">Flavoprotein</keyword>
<feature type="domain" description="FAD-dependent oxidoreductase 2 FAD-binding" evidence="4">
    <location>
        <begin position="86"/>
        <end position="466"/>
    </location>
</feature>
<protein>
    <submittedName>
        <fullName evidence="5">L-aspartate oxidase</fullName>
        <ecNumber evidence="5">1.4.3.16</ecNumber>
    </submittedName>
</protein>
<name>A0ABM8QGR8_9BACT</name>
<organism evidence="5 6">
    <name type="scientific">Nitrospira defluvii</name>
    <dbReference type="NCBI Taxonomy" id="330214"/>
    <lineage>
        <taxon>Bacteria</taxon>
        <taxon>Pseudomonadati</taxon>
        <taxon>Nitrospirota</taxon>
        <taxon>Nitrospiria</taxon>
        <taxon>Nitrospirales</taxon>
        <taxon>Nitrospiraceae</taxon>
        <taxon>Nitrospira</taxon>
    </lineage>
</organism>
<comment type="caution">
    <text evidence="5">The sequence shown here is derived from an EMBL/GenBank/DDBJ whole genome shotgun (WGS) entry which is preliminary data.</text>
</comment>
<proteinExistence type="predicted"/>